<proteinExistence type="predicted"/>
<feature type="domain" description="Integrase catalytic" evidence="2">
    <location>
        <begin position="164"/>
        <end position="279"/>
    </location>
</feature>
<dbReference type="EMBL" id="BQNB010019431">
    <property type="protein sequence ID" value="GJT85231.1"/>
    <property type="molecule type" value="Genomic_DNA"/>
</dbReference>
<dbReference type="InterPro" id="IPR012337">
    <property type="entry name" value="RNaseH-like_sf"/>
</dbReference>
<organism evidence="3 4">
    <name type="scientific">Tanacetum coccineum</name>
    <dbReference type="NCBI Taxonomy" id="301880"/>
    <lineage>
        <taxon>Eukaryota</taxon>
        <taxon>Viridiplantae</taxon>
        <taxon>Streptophyta</taxon>
        <taxon>Embryophyta</taxon>
        <taxon>Tracheophyta</taxon>
        <taxon>Spermatophyta</taxon>
        <taxon>Magnoliopsida</taxon>
        <taxon>eudicotyledons</taxon>
        <taxon>Gunneridae</taxon>
        <taxon>Pentapetalae</taxon>
        <taxon>asterids</taxon>
        <taxon>campanulids</taxon>
        <taxon>Asterales</taxon>
        <taxon>Asteraceae</taxon>
        <taxon>Asteroideae</taxon>
        <taxon>Anthemideae</taxon>
        <taxon>Anthemidinae</taxon>
        <taxon>Tanacetum</taxon>
    </lineage>
</organism>
<keyword evidence="4" id="KW-1185">Reference proteome</keyword>
<dbReference type="Pfam" id="PF13976">
    <property type="entry name" value="gag_pre-integrs"/>
    <property type="match status" value="1"/>
</dbReference>
<reference evidence="3" key="1">
    <citation type="journal article" date="2022" name="Int. J. Mol. Sci.">
        <title>Draft Genome of Tanacetum Coccineum: Genomic Comparison of Closely Related Tanacetum-Family Plants.</title>
        <authorList>
            <person name="Yamashiro T."/>
            <person name="Shiraishi A."/>
            <person name="Nakayama K."/>
            <person name="Satake H."/>
        </authorList>
    </citation>
    <scope>NUCLEOTIDE SEQUENCE</scope>
</reference>
<protein>
    <submittedName>
        <fullName evidence="3">Retrovirus-related pol polyprotein from transposon TNT 1-94</fullName>
    </submittedName>
</protein>
<dbReference type="Pfam" id="PF22936">
    <property type="entry name" value="Pol_BBD"/>
    <property type="match status" value="1"/>
</dbReference>
<dbReference type="InterPro" id="IPR039537">
    <property type="entry name" value="Retrotran_Ty1/copia-like"/>
</dbReference>
<evidence type="ECO:0000256" key="1">
    <source>
        <dbReference type="ARBA" id="ARBA00022670"/>
    </source>
</evidence>
<dbReference type="InterPro" id="IPR036397">
    <property type="entry name" value="RNaseH_sf"/>
</dbReference>
<name>A0ABQ5HBH9_9ASTR</name>
<dbReference type="InterPro" id="IPR054722">
    <property type="entry name" value="PolX-like_BBD"/>
</dbReference>
<sequence>VVHIVMWIVDSGCSKHMTGDRSMLKNFIEKFMGTVRFGNDHFAAITGYGDYVQGNIMIFHVYYVEGLRHNLFSVGQFCDGDRESNLYTISIPNMAASSPVCLMSKASSKKSWLWHRRFLHLNFGTINDLTKHDLVDGLPKFKYGKDHLYSACERGKSKKSSHPPKVVPSTHSKLELLHMDLCGPMRVASINGKKYILVIVDDYSRFTWVYFLHTKDETPEIIKNFIARVQLNFKAKVCKIRTDNDTEFKNATLKALYDKLGIMKQFLIARTPKKMELLKDAEAVSTACFTQNRSIILTRYNKTPYELLHGRKPNVEYFHVFGSLCYPINDRDGLGKMKPKADMGIFIGYLKTSRGLRIYNKRTKKIMETIHVKFDDLASMAYEHDSSEPAFQRFINDSSAESMNTPSKEDLDNLFGPMYDEYFEKKSSEMPINSAAQQVHNHEDSPVPSSIEIAEHEAPPIVTTSEEHTSPISLTEADEFDQEDSAELDGDTLLTPYDALDFSEAELLNLSCFPTQYHSSIIFTSDQCGIVAHLLKCIVVLTFH</sequence>
<feature type="non-terminal residue" evidence="3">
    <location>
        <position position="1"/>
    </location>
</feature>
<evidence type="ECO:0000313" key="4">
    <source>
        <dbReference type="Proteomes" id="UP001151760"/>
    </source>
</evidence>
<dbReference type="SUPFAM" id="SSF53098">
    <property type="entry name" value="Ribonuclease H-like"/>
    <property type="match status" value="1"/>
</dbReference>
<dbReference type="InterPro" id="IPR057670">
    <property type="entry name" value="SH3_retrovirus"/>
</dbReference>
<evidence type="ECO:0000313" key="3">
    <source>
        <dbReference type="EMBL" id="GJT85231.1"/>
    </source>
</evidence>
<dbReference type="Pfam" id="PF00665">
    <property type="entry name" value="rve"/>
    <property type="match status" value="1"/>
</dbReference>
<dbReference type="InterPro" id="IPR001584">
    <property type="entry name" value="Integrase_cat-core"/>
</dbReference>
<dbReference type="PANTHER" id="PTHR42648">
    <property type="entry name" value="TRANSPOSASE, PUTATIVE-RELATED"/>
    <property type="match status" value="1"/>
</dbReference>
<keyword evidence="1" id="KW-0645">Protease</keyword>
<reference evidence="3" key="2">
    <citation type="submission" date="2022-01" db="EMBL/GenBank/DDBJ databases">
        <authorList>
            <person name="Yamashiro T."/>
            <person name="Shiraishi A."/>
            <person name="Satake H."/>
            <person name="Nakayama K."/>
        </authorList>
    </citation>
    <scope>NUCLEOTIDE SEQUENCE</scope>
</reference>
<comment type="caution">
    <text evidence="3">The sequence shown here is derived from an EMBL/GenBank/DDBJ whole genome shotgun (WGS) entry which is preliminary data.</text>
</comment>
<dbReference type="PROSITE" id="PS50994">
    <property type="entry name" value="INTEGRASE"/>
    <property type="match status" value="1"/>
</dbReference>
<dbReference type="Gene3D" id="3.30.420.10">
    <property type="entry name" value="Ribonuclease H-like superfamily/Ribonuclease H"/>
    <property type="match status" value="1"/>
</dbReference>
<dbReference type="InterPro" id="IPR025724">
    <property type="entry name" value="GAG-pre-integrase_dom"/>
</dbReference>
<dbReference type="Pfam" id="PF25597">
    <property type="entry name" value="SH3_retrovirus"/>
    <property type="match status" value="1"/>
</dbReference>
<dbReference type="Proteomes" id="UP001151760">
    <property type="component" value="Unassembled WGS sequence"/>
</dbReference>
<gene>
    <name evidence="3" type="ORF">Tco_1066948</name>
</gene>
<dbReference type="PANTHER" id="PTHR42648:SF32">
    <property type="entry name" value="RIBONUCLEASE H-LIKE DOMAIN, GAG-PRE-INTEGRASE DOMAIN PROTEIN-RELATED"/>
    <property type="match status" value="1"/>
</dbReference>
<keyword evidence="1" id="KW-0378">Hydrolase</keyword>
<evidence type="ECO:0000259" key="2">
    <source>
        <dbReference type="PROSITE" id="PS50994"/>
    </source>
</evidence>
<accession>A0ABQ5HBH9</accession>